<protein>
    <recommendedName>
        <fullName evidence="3">Microneme protein</fullName>
    </recommendedName>
</protein>
<proteinExistence type="predicted"/>
<organism evidence="1 2">
    <name type="scientific">Eimeria necatrix</name>
    <dbReference type="NCBI Taxonomy" id="51315"/>
    <lineage>
        <taxon>Eukaryota</taxon>
        <taxon>Sar</taxon>
        <taxon>Alveolata</taxon>
        <taxon>Apicomplexa</taxon>
        <taxon>Conoidasida</taxon>
        <taxon>Coccidia</taxon>
        <taxon>Eucoccidiorida</taxon>
        <taxon>Eimeriorina</taxon>
        <taxon>Eimeriidae</taxon>
        <taxon>Eimeria</taxon>
    </lineage>
</organism>
<evidence type="ECO:0008006" key="3">
    <source>
        <dbReference type="Google" id="ProtNLM"/>
    </source>
</evidence>
<dbReference type="Proteomes" id="UP000030754">
    <property type="component" value="Unassembled WGS sequence"/>
</dbReference>
<dbReference type="Gene3D" id="3.90.640.70">
    <property type="match status" value="4"/>
</dbReference>
<gene>
    <name evidence="1" type="ORF">ENH_00072410</name>
</gene>
<accession>U6MK16</accession>
<reference evidence="1" key="1">
    <citation type="submission" date="2013-10" db="EMBL/GenBank/DDBJ databases">
        <title>Genomic analysis of the causative agents of coccidiosis in chickens.</title>
        <authorList>
            <person name="Reid A.J."/>
            <person name="Blake D."/>
            <person name="Billington K."/>
            <person name="Browne H."/>
            <person name="Dunn M."/>
            <person name="Hung S."/>
            <person name="Kawahara F."/>
            <person name="Miranda-Saavedra D."/>
            <person name="Mourier T."/>
            <person name="Nagra H."/>
            <person name="Otto T.D."/>
            <person name="Rawlings N."/>
            <person name="Sanchez A."/>
            <person name="Sanders M."/>
            <person name="Subramaniam C."/>
            <person name="Tay Y."/>
            <person name="Dear P."/>
            <person name="Doerig C."/>
            <person name="Gruber A."/>
            <person name="Parkinson J."/>
            <person name="Shirley M."/>
            <person name="Wan K.L."/>
            <person name="Berriman M."/>
            <person name="Tomley F."/>
            <person name="Pain A."/>
        </authorList>
    </citation>
    <scope>NUCLEOTIDE SEQUENCE [LARGE SCALE GENOMIC DNA]</scope>
    <source>
        <strain evidence="1">Houghton</strain>
    </source>
</reference>
<dbReference type="EMBL" id="HG722969">
    <property type="protein sequence ID" value="CDJ64547.1"/>
    <property type="molecule type" value="Genomic_DNA"/>
</dbReference>
<dbReference type="VEuPathDB" id="ToxoDB:ENH_00072410"/>
<reference evidence="1" key="2">
    <citation type="submission" date="2013-10" db="EMBL/GenBank/DDBJ databases">
        <authorList>
            <person name="Aslett M."/>
        </authorList>
    </citation>
    <scope>NUCLEOTIDE SEQUENCE [LARGE SCALE GENOMIC DNA]</scope>
    <source>
        <strain evidence="1">Houghton</strain>
    </source>
</reference>
<dbReference type="RefSeq" id="XP_013433014.1">
    <property type="nucleotide sequence ID" value="XM_013577560.1"/>
</dbReference>
<sequence length="472" mass="52112">MKESGSLQGALDTFCMLQCLKHPQLNVCSNTKARLEPKPSSSDSQTHGLEGTFQCYFKAQGGGGVQRRCVSDCGRQQECKDTSLVMSSPVWSTDKDIREQVNTYKAYFCREDKCHDDIQNRLNNYCKEALKFLCPPKDPTCAGGAVARKDVGTATQQKKNWRCYSPSALSDSVNSTCMEGCIPDEVTCEGGLEEGMSNKHWSLTSALESIIRHGKADSYRAGQKYELQKILDNACKEALAKECPPDEDICMGGAVARKDLPTLEAKAAVWSCYHPKAFKNSSFTARCISDCGDDIKCLHGTTPGEGMVWTGVVDLEQLISDNVLRTCYGTEPPGALNGLQRALDKYCREHLADRCTGDFCLGGAVARKDKGGPSQRRKQWRCYSPTQLTNSVDTALCVNECGKEIKCGQGVVDGVSNLHWTKEIAIKILIKEKKREYCNVPKRVPLRAHVVKKQEKAAAETEVTENSQQKQK</sequence>
<dbReference type="OrthoDB" id="345582at2759"/>
<dbReference type="InterPro" id="IPR019562">
    <property type="entry name" value="Micronemal-adhesive-rpt_sia-bd"/>
</dbReference>
<dbReference type="Pfam" id="PF10564">
    <property type="entry name" value="MAR_sialic_bdg"/>
    <property type="match status" value="3"/>
</dbReference>
<name>U6MK16_9EIME</name>
<dbReference type="GeneID" id="25477372"/>
<dbReference type="AlphaFoldDB" id="U6MK16"/>
<evidence type="ECO:0000313" key="2">
    <source>
        <dbReference type="Proteomes" id="UP000030754"/>
    </source>
</evidence>
<evidence type="ECO:0000313" key="1">
    <source>
        <dbReference type="EMBL" id="CDJ64547.1"/>
    </source>
</evidence>
<keyword evidence="2" id="KW-1185">Reference proteome</keyword>